<sequence length="148" mass="16852">LLFCSSKALPFLIPHPRTSLIRASRLNKGIHKCNSQKVPLYLYMCIHLLSIMPIGNIVTINPDILLSNSNDHSLIEWRASKFRSQCAKLRFEHLETNSLTLPPTTQWGSAEPLSRITKEARLRESHLILSDVAVPDSAHWLQNLETQF</sequence>
<protein>
    <submittedName>
        <fullName evidence="1">Uncharacterized protein</fullName>
    </submittedName>
</protein>
<proteinExistence type="predicted"/>
<reference evidence="1" key="1">
    <citation type="submission" date="2020-07" db="EMBL/GenBank/DDBJ databases">
        <authorList>
            <person name="Nazaruddin N."/>
        </authorList>
    </citation>
    <scope>NUCLEOTIDE SEQUENCE</scope>
</reference>
<name>A0A6V7H0L7_9HYME</name>
<comment type="caution">
    <text evidence="1">The sequence shown here is derived from an EMBL/GenBank/DDBJ whole genome shotgun (WGS) entry which is preliminary data.</text>
</comment>
<gene>
    <name evidence="1" type="ORF">MHI_LOCUS264058</name>
</gene>
<dbReference type="Proteomes" id="UP000752696">
    <property type="component" value="Unassembled WGS sequence"/>
</dbReference>
<organism evidence="1 2">
    <name type="scientific">Heterotrigona itama</name>
    <dbReference type="NCBI Taxonomy" id="395501"/>
    <lineage>
        <taxon>Eukaryota</taxon>
        <taxon>Metazoa</taxon>
        <taxon>Ecdysozoa</taxon>
        <taxon>Arthropoda</taxon>
        <taxon>Hexapoda</taxon>
        <taxon>Insecta</taxon>
        <taxon>Pterygota</taxon>
        <taxon>Neoptera</taxon>
        <taxon>Endopterygota</taxon>
        <taxon>Hymenoptera</taxon>
        <taxon>Apocrita</taxon>
        <taxon>Aculeata</taxon>
        <taxon>Apoidea</taxon>
        <taxon>Anthophila</taxon>
        <taxon>Apidae</taxon>
        <taxon>Heterotrigona</taxon>
    </lineage>
</organism>
<dbReference type="EMBL" id="CAJDYZ010005066">
    <property type="protein sequence ID" value="CAD1472169.1"/>
    <property type="molecule type" value="Genomic_DNA"/>
</dbReference>
<feature type="non-terminal residue" evidence="1">
    <location>
        <position position="1"/>
    </location>
</feature>
<dbReference type="AlphaFoldDB" id="A0A6V7H0L7"/>
<evidence type="ECO:0000313" key="2">
    <source>
        <dbReference type="Proteomes" id="UP000752696"/>
    </source>
</evidence>
<evidence type="ECO:0000313" key="1">
    <source>
        <dbReference type="EMBL" id="CAD1472169.1"/>
    </source>
</evidence>
<accession>A0A6V7H0L7</accession>
<keyword evidence="2" id="KW-1185">Reference proteome</keyword>